<dbReference type="GeneID" id="136801506"/>
<dbReference type="AlphaFoldDB" id="A0A7M5WXT8"/>
<feature type="compositionally biased region" description="Basic residues" evidence="1">
    <location>
        <begin position="161"/>
        <end position="172"/>
    </location>
</feature>
<feature type="compositionally biased region" description="Basic residues" evidence="1">
    <location>
        <begin position="199"/>
        <end position="210"/>
    </location>
</feature>
<proteinExistence type="predicted"/>
<feature type="compositionally biased region" description="Basic and acidic residues" evidence="1">
    <location>
        <begin position="173"/>
        <end position="184"/>
    </location>
</feature>
<dbReference type="RefSeq" id="XP_066914242.1">
    <property type="nucleotide sequence ID" value="XM_067058141.1"/>
</dbReference>
<dbReference type="RefSeq" id="XP_066914243.1">
    <property type="nucleotide sequence ID" value="XM_067058142.1"/>
</dbReference>
<keyword evidence="3" id="KW-1185">Reference proteome</keyword>
<dbReference type="Proteomes" id="UP000594262">
    <property type="component" value="Unplaced"/>
</dbReference>
<evidence type="ECO:0000313" key="3">
    <source>
        <dbReference type="Proteomes" id="UP000594262"/>
    </source>
</evidence>
<evidence type="ECO:0000256" key="1">
    <source>
        <dbReference type="SAM" id="MobiDB-lite"/>
    </source>
</evidence>
<name>A0A7M5WXT8_9CNID</name>
<dbReference type="EnsemblMetazoa" id="CLYHEMT014769.1">
    <property type="protein sequence ID" value="CLYHEMP014769.1"/>
    <property type="gene ID" value="CLYHEMG014769"/>
</dbReference>
<reference evidence="2" key="1">
    <citation type="submission" date="2021-01" db="UniProtKB">
        <authorList>
            <consortium name="EnsemblMetazoa"/>
        </authorList>
    </citation>
    <scope>IDENTIFICATION</scope>
</reference>
<protein>
    <submittedName>
        <fullName evidence="2">Uncharacterized protein</fullName>
    </submittedName>
</protein>
<feature type="region of interest" description="Disordered" evidence="1">
    <location>
        <begin position="199"/>
        <end position="241"/>
    </location>
</feature>
<feature type="compositionally biased region" description="Acidic residues" evidence="1">
    <location>
        <begin position="223"/>
        <end position="241"/>
    </location>
</feature>
<feature type="region of interest" description="Disordered" evidence="1">
    <location>
        <begin position="153"/>
        <end position="184"/>
    </location>
</feature>
<accession>A0A7M5WXT8</accession>
<organism evidence="2 3">
    <name type="scientific">Clytia hemisphaerica</name>
    <dbReference type="NCBI Taxonomy" id="252671"/>
    <lineage>
        <taxon>Eukaryota</taxon>
        <taxon>Metazoa</taxon>
        <taxon>Cnidaria</taxon>
        <taxon>Hydrozoa</taxon>
        <taxon>Hydroidolina</taxon>
        <taxon>Leptothecata</taxon>
        <taxon>Obeliida</taxon>
        <taxon>Clytiidae</taxon>
        <taxon>Clytia</taxon>
    </lineage>
</organism>
<evidence type="ECO:0000313" key="2">
    <source>
        <dbReference type="EnsemblMetazoa" id="CLYHEMP014769.1"/>
    </source>
</evidence>
<sequence length="463" mass="54684">MSIKELWYTTLTKKFSKRVRNTIKKNIYTVGSGSYDIEKARHSGYVDMFNYDDYDHVTMDDVIDETMTSSSFQPKKKSDASKYQCKSNDVKSRYQYKSDVVNLRHDYKSDVVIHVTDTTHYDIPKLQPLEDDFDVHPAMDSEHFYDVPKAIMHGHHDTPNIKKRQRKTNNARKNRDFHLNVPDRDSMVSGRYQRLVLRKKKELKKQQRRSRINELYENVESGSDSDSDMTDSEDDISGTDSPYEDYYDMYTPLDGCHDQNEKPEFYGRFFSHTLTRDKERLSTGFQRSNFKRSVHRSVNVKFEFKKSNTKLVNTLNRDNPLKKTFDKVKLLATDDWLFELDESKLALELKIRNGLESRILYHHLRGWKPKNGFRASAWKDKFAEDLTVYELFLFISGNCDSKLACRLKIYQVDGYMMSLLVKDELLFRDCLLSLGEIQKLRESFYPIRTRCDAIGEHDLKEKF</sequence>